<dbReference type="Proteomes" id="UP000031668">
    <property type="component" value="Unassembled WGS sequence"/>
</dbReference>
<evidence type="ECO:0000313" key="3">
    <source>
        <dbReference type="Proteomes" id="UP000031668"/>
    </source>
</evidence>
<evidence type="ECO:0000313" key="2">
    <source>
        <dbReference type="EMBL" id="KII68860.1"/>
    </source>
</evidence>
<feature type="compositionally biased region" description="Basic residues" evidence="1">
    <location>
        <begin position="47"/>
        <end position="57"/>
    </location>
</feature>
<reference evidence="2 3" key="1">
    <citation type="journal article" date="2014" name="Genome Biol. Evol.">
        <title>The genome of the myxosporean Thelohanellus kitauei shows adaptations to nutrient acquisition within its fish host.</title>
        <authorList>
            <person name="Yang Y."/>
            <person name="Xiong J."/>
            <person name="Zhou Z."/>
            <person name="Huo F."/>
            <person name="Miao W."/>
            <person name="Ran C."/>
            <person name="Liu Y."/>
            <person name="Zhang J."/>
            <person name="Feng J."/>
            <person name="Wang M."/>
            <person name="Wang M."/>
            <person name="Wang L."/>
            <person name="Yao B."/>
        </authorList>
    </citation>
    <scope>NUCLEOTIDE SEQUENCE [LARGE SCALE GENOMIC DNA]</scope>
    <source>
        <strain evidence="2">Wuqing</strain>
    </source>
</reference>
<feature type="compositionally biased region" description="Basic and acidic residues" evidence="1">
    <location>
        <begin position="12"/>
        <end position="28"/>
    </location>
</feature>
<feature type="compositionally biased region" description="Basic and acidic residues" evidence="1">
    <location>
        <begin position="61"/>
        <end position="81"/>
    </location>
</feature>
<keyword evidence="3" id="KW-1185">Reference proteome</keyword>
<name>A0A0C2MXF4_THEKT</name>
<comment type="caution">
    <text evidence="2">The sequence shown here is derived from an EMBL/GenBank/DDBJ whole genome shotgun (WGS) entry which is preliminary data.</text>
</comment>
<dbReference type="AlphaFoldDB" id="A0A0C2MXF4"/>
<sequence>MKLELDSQMDGFEIKPRPERSKFIRKEYPQLQQKPHRSDEQSEHSRTRLSKISKRKPLNPLREEQASSNEEAKSVSTLRDEGAYVCHARTYPQMEIDRQQTQDSWLLPGHLT</sequence>
<feature type="region of interest" description="Disordered" evidence="1">
    <location>
        <begin position="1"/>
        <end position="81"/>
    </location>
</feature>
<evidence type="ECO:0000256" key="1">
    <source>
        <dbReference type="SAM" id="MobiDB-lite"/>
    </source>
</evidence>
<feature type="compositionally biased region" description="Basic and acidic residues" evidence="1">
    <location>
        <begin position="36"/>
        <end position="46"/>
    </location>
</feature>
<protein>
    <submittedName>
        <fullName evidence="2">Uncharacterized protein</fullName>
    </submittedName>
</protein>
<dbReference type="EMBL" id="JWZT01002695">
    <property type="protein sequence ID" value="KII68860.1"/>
    <property type="molecule type" value="Genomic_DNA"/>
</dbReference>
<gene>
    <name evidence="2" type="ORF">RF11_09074</name>
</gene>
<organism evidence="2 3">
    <name type="scientific">Thelohanellus kitauei</name>
    <name type="common">Myxosporean</name>
    <dbReference type="NCBI Taxonomy" id="669202"/>
    <lineage>
        <taxon>Eukaryota</taxon>
        <taxon>Metazoa</taxon>
        <taxon>Cnidaria</taxon>
        <taxon>Myxozoa</taxon>
        <taxon>Myxosporea</taxon>
        <taxon>Bivalvulida</taxon>
        <taxon>Platysporina</taxon>
        <taxon>Myxobolidae</taxon>
        <taxon>Thelohanellus</taxon>
    </lineage>
</organism>
<accession>A0A0C2MXF4</accession>
<proteinExistence type="predicted"/>